<dbReference type="CDD" id="cd11321">
    <property type="entry name" value="AmyAc_bac_euk_BE"/>
    <property type="match status" value="1"/>
</dbReference>
<feature type="region of interest" description="Disordered" evidence="8">
    <location>
        <begin position="1"/>
        <end position="70"/>
    </location>
</feature>
<dbReference type="InterPro" id="IPR013783">
    <property type="entry name" value="Ig-like_fold"/>
</dbReference>
<keyword evidence="11" id="KW-1185">Reference proteome</keyword>
<accession>A0A830HXN3</accession>
<evidence type="ECO:0000313" key="10">
    <source>
        <dbReference type="EMBL" id="GHP09727.1"/>
    </source>
</evidence>
<evidence type="ECO:0000256" key="4">
    <source>
        <dbReference type="ARBA" id="ARBA00012541"/>
    </source>
</evidence>
<feature type="compositionally biased region" description="Polar residues" evidence="8">
    <location>
        <begin position="127"/>
        <end position="145"/>
    </location>
</feature>
<comment type="caution">
    <text evidence="10">The sequence shown here is derived from an EMBL/GenBank/DDBJ whole genome shotgun (WGS) entry which is preliminary data.</text>
</comment>
<comment type="similarity">
    <text evidence="3">Belongs to the glycosyl hydrolase 13 family. GlgB subfamily.</text>
</comment>
<dbReference type="Pfam" id="PF02922">
    <property type="entry name" value="CBM_48"/>
    <property type="match status" value="1"/>
</dbReference>
<dbReference type="Gene3D" id="3.20.20.80">
    <property type="entry name" value="Glycosidases"/>
    <property type="match status" value="1"/>
</dbReference>
<dbReference type="Gene3D" id="2.60.40.10">
    <property type="entry name" value="Immunoglobulins"/>
    <property type="match status" value="1"/>
</dbReference>
<dbReference type="InterPro" id="IPR013780">
    <property type="entry name" value="Glyco_hydro_b"/>
</dbReference>
<dbReference type="PANTHER" id="PTHR43651:SF3">
    <property type="entry name" value="1,4-ALPHA-GLUCAN-BRANCHING ENZYME"/>
    <property type="match status" value="1"/>
</dbReference>
<dbReference type="OrthoDB" id="196493at2759"/>
<feature type="region of interest" description="Disordered" evidence="8">
    <location>
        <begin position="98"/>
        <end position="145"/>
    </location>
</feature>
<comment type="catalytic activity">
    <reaction evidence="1">
        <text>Transfers a segment of a (1-&gt;4)-alpha-D-glucan chain to a primary hydroxy group in a similar glucan chain.</text>
        <dbReference type="EC" id="2.4.1.18"/>
    </reaction>
</comment>
<dbReference type="SUPFAM" id="SSF51011">
    <property type="entry name" value="Glycosyl hydrolase domain"/>
    <property type="match status" value="1"/>
</dbReference>
<dbReference type="FunFam" id="2.60.40.10:FF:000250">
    <property type="entry name" value="1,4-alpha-glucan-branching enzyme, chloroplastic/amyloplastic"/>
    <property type="match status" value="1"/>
</dbReference>
<evidence type="ECO:0000256" key="5">
    <source>
        <dbReference type="ARBA" id="ARBA00022679"/>
    </source>
</evidence>
<dbReference type="FunFam" id="3.20.20.80:FF:000001">
    <property type="entry name" value="1,4-alpha-glucan branching enzyme"/>
    <property type="match status" value="1"/>
</dbReference>
<organism evidence="10 11">
    <name type="scientific">Pycnococcus provasolii</name>
    <dbReference type="NCBI Taxonomy" id="41880"/>
    <lineage>
        <taxon>Eukaryota</taxon>
        <taxon>Viridiplantae</taxon>
        <taxon>Chlorophyta</taxon>
        <taxon>Pseudoscourfieldiophyceae</taxon>
        <taxon>Pseudoscourfieldiales</taxon>
        <taxon>Pycnococcaceae</taxon>
        <taxon>Pycnococcus</taxon>
    </lineage>
</organism>
<evidence type="ECO:0000313" key="11">
    <source>
        <dbReference type="Proteomes" id="UP000660262"/>
    </source>
</evidence>
<feature type="domain" description="Glycosyl hydrolase family 13 catalytic" evidence="9">
    <location>
        <begin position="416"/>
        <end position="791"/>
    </location>
</feature>
<evidence type="ECO:0000256" key="7">
    <source>
        <dbReference type="ARBA" id="ARBA00060592"/>
    </source>
</evidence>
<feature type="compositionally biased region" description="Low complexity" evidence="8">
    <location>
        <begin position="19"/>
        <end position="31"/>
    </location>
</feature>
<dbReference type="GO" id="GO:0009501">
    <property type="term" value="C:amyloplast"/>
    <property type="evidence" value="ECO:0007669"/>
    <property type="project" value="UniProtKB-SubCell"/>
</dbReference>
<gene>
    <name evidence="10" type="ORF">PPROV_000846200</name>
</gene>
<evidence type="ECO:0000256" key="1">
    <source>
        <dbReference type="ARBA" id="ARBA00000826"/>
    </source>
</evidence>
<dbReference type="AlphaFoldDB" id="A0A830HXN3"/>
<dbReference type="InterPro" id="IPR017853">
    <property type="entry name" value="GH"/>
</dbReference>
<dbReference type="FunFam" id="2.60.40.1180:FF:000003">
    <property type="entry name" value="1,4-alpha-glucan-branching enzyme, chloroplastic/amyloplastic"/>
    <property type="match status" value="1"/>
</dbReference>
<dbReference type="Pfam" id="PF02806">
    <property type="entry name" value="Alpha-amylase_C"/>
    <property type="match status" value="1"/>
</dbReference>
<dbReference type="SUPFAM" id="SSF81296">
    <property type="entry name" value="E set domains"/>
    <property type="match status" value="1"/>
</dbReference>
<proteinExistence type="inferred from homology"/>
<evidence type="ECO:0000259" key="9">
    <source>
        <dbReference type="SMART" id="SM00642"/>
    </source>
</evidence>
<dbReference type="InterPro" id="IPR014756">
    <property type="entry name" value="Ig_E-set"/>
</dbReference>
<dbReference type="InterPro" id="IPR006048">
    <property type="entry name" value="A-amylase/branching_C"/>
</dbReference>
<dbReference type="CDD" id="cd02854">
    <property type="entry name" value="E_set_GBE_euk_N"/>
    <property type="match status" value="1"/>
</dbReference>
<dbReference type="EMBL" id="BNJQ01000026">
    <property type="protein sequence ID" value="GHP09727.1"/>
    <property type="molecule type" value="Genomic_DNA"/>
</dbReference>
<dbReference type="PANTHER" id="PTHR43651">
    <property type="entry name" value="1,4-ALPHA-GLUCAN-BRANCHING ENZYME"/>
    <property type="match status" value="1"/>
</dbReference>
<comment type="pathway">
    <text evidence="7">Glycan biosynthesis.</text>
</comment>
<comment type="subcellular location">
    <subcellularLocation>
        <location evidence="2">Plastid</location>
        <location evidence="2">Amyloplast</location>
    </subcellularLocation>
</comment>
<dbReference type="Pfam" id="PF00128">
    <property type="entry name" value="Alpha-amylase"/>
    <property type="match status" value="1"/>
</dbReference>
<dbReference type="GO" id="GO:0003844">
    <property type="term" value="F:1,4-alpha-glucan branching enzyme activity"/>
    <property type="evidence" value="ECO:0007669"/>
    <property type="project" value="UniProtKB-EC"/>
</dbReference>
<dbReference type="GO" id="GO:0005975">
    <property type="term" value="P:carbohydrate metabolic process"/>
    <property type="evidence" value="ECO:0007669"/>
    <property type="project" value="InterPro"/>
</dbReference>
<dbReference type="SMART" id="SM00642">
    <property type="entry name" value="Aamy"/>
    <property type="match status" value="1"/>
</dbReference>
<keyword evidence="6" id="KW-0035">Amyloplast</keyword>
<protein>
    <recommendedName>
        <fullName evidence="4">1,4-alpha-glucan branching enzyme</fullName>
        <ecNumber evidence="4">2.4.1.18</ecNumber>
    </recommendedName>
</protein>
<evidence type="ECO:0000256" key="6">
    <source>
        <dbReference type="ARBA" id="ARBA00023234"/>
    </source>
</evidence>
<evidence type="ECO:0000256" key="2">
    <source>
        <dbReference type="ARBA" id="ARBA00004602"/>
    </source>
</evidence>
<dbReference type="Gene3D" id="2.60.40.1180">
    <property type="entry name" value="Golgi alpha-mannosidase II"/>
    <property type="match status" value="1"/>
</dbReference>
<dbReference type="SUPFAM" id="SSF51445">
    <property type="entry name" value="(Trans)glycosidases"/>
    <property type="match status" value="1"/>
</dbReference>
<keyword evidence="5" id="KW-0808">Transferase</keyword>
<sequence length="951" mass="106718">MATAPSGGKMLTRGGASASGSRPLPSGLRSSSRARHSVTKERHPGLVNQDSRIRSSPADVPEPALSPVEKLRQENELLRRTIEEAEAAQALLEEIEQENGVEEETATPAAATQQPTPAAGDVDMMDTASTVGTSPASMSDVSSAPGTYTPSGSKFLTSIDFDGVAAYTTKGEDEMSAYIGKLGPLGKENFRLEERTNRSWMPQLPPVPGGLKEVPGVMPEVTGDGTACFQWDGSLEQCREHFQHRYGVYGGLRHHIDVHEGGMDKFTRSYEYYGLHRGENEGKKGLWYREWAPGAQALALVGEFNQWEPSPEHWAVRDEFGLWQLFIPDGADGSPAVKHKTKVKCRIVGSDGATVDRIPAWIRWATQEWNEIQFNGVYYDPPETSAEPGVLEEGKKYVFKYPRPPRPRALRIYECHVGMSSMEPKINSYKEFAAEVIPLIVDLGYNTVQIMAIQEHAYYGSFGYHVTNFFAPSSRFGTPDDLKYLIDQAHRYGLTVLMDIVHSHASENAQDGLNYFDGTDSCYFHEGSRGRHWMWGSRCFDYGNYEVLRFLMSNSRYWVDEFKFDGYRFDGVTSMMYHHHGLSTTFSGAYNEYFGFHTDVDAVVYLMLCNDMLHSLFPSVVTVGEDVSGMPAFCRPVSEGGTGFDYRLNMAIADKWIEFMEERTDDSWGMGEITHTLTNRRWMEECVSYAESHDQALVGDKTLAFWLMDSDMYDYMAHPDFGPSSPRVERGIAIHKMVRLLTMTLGGESYLTFMGNEFGHPEWIDFPRDDFVDPGTGKFVPGNGGSLEKCRRRFDLPDADYLKYQWLRGFDRAMCHLDKAFGFMSAPHTYVSRKDEMDKLVVAERGDLVFVFNFHHTNSYSDYRVGCLNTGGYKVVLSSDQSCFGGYSNVSKEADVEFFATDHPHDDRPASMQVYAPARTCVVYAPSERVDPLASDPEGLGVKDLGPYFAV</sequence>
<name>A0A830HXN3_9CHLO</name>
<keyword evidence="6" id="KW-0934">Plastid</keyword>
<dbReference type="GO" id="GO:0004553">
    <property type="term" value="F:hydrolase activity, hydrolyzing O-glycosyl compounds"/>
    <property type="evidence" value="ECO:0007669"/>
    <property type="project" value="InterPro"/>
</dbReference>
<feature type="compositionally biased region" description="Low complexity" evidence="8">
    <location>
        <begin position="106"/>
        <end position="119"/>
    </location>
</feature>
<evidence type="ECO:0000256" key="8">
    <source>
        <dbReference type="SAM" id="MobiDB-lite"/>
    </source>
</evidence>
<dbReference type="InterPro" id="IPR004193">
    <property type="entry name" value="Glyco_hydro_13_N"/>
</dbReference>
<dbReference type="EC" id="2.4.1.18" evidence="4"/>
<dbReference type="GO" id="GO:0043169">
    <property type="term" value="F:cation binding"/>
    <property type="evidence" value="ECO:0007669"/>
    <property type="project" value="InterPro"/>
</dbReference>
<dbReference type="InterPro" id="IPR006047">
    <property type="entry name" value="GH13_cat_dom"/>
</dbReference>
<evidence type="ECO:0000256" key="3">
    <source>
        <dbReference type="ARBA" id="ARBA00009000"/>
    </source>
</evidence>
<dbReference type="Proteomes" id="UP000660262">
    <property type="component" value="Unassembled WGS sequence"/>
</dbReference>
<reference evidence="10" key="1">
    <citation type="submission" date="2020-10" db="EMBL/GenBank/DDBJ databases">
        <title>Unveiling of a novel bifunctional photoreceptor, Dualchrome1, isolated from a cosmopolitan green alga.</title>
        <authorList>
            <person name="Suzuki S."/>
            <person name="Kawachi M."/>
        </authorList>
    </citation>
    <scope>NUCLEOTIDE SEQUENCE</scope>
    <source>
        <strain evidence="10">NIES 2893</strain>
    </source>
</reference>